<keyword evidence="3" id="KW-0539">Nucleus</keyword>
<proteinExistence type="inferred from homology"/>
<keyword evidence="5" id="KW-1185">Reference proteome</keyword>
<dbReference type="AlphaFoldDB" id="A0A1I8P5E3"/>
<protein>
    <submittedName>
        <fullName evidence="4">Uncharacterized protein</fullName>
    </submittedName>
</protein>
<dbReference type="GO" id="GO:0031965">
    <property type="term" value="C:nuclear membrane"/>
    <property type="evidence" value="ECO:0007669"/>
    <property type="project" value="TreeGrafter"/>
</dbReference>
<evidence type="ECO:0000256" key="2">
    <source>
        <dbReference type="ARBA" id="ARBA00006199"/>
    </source>
</evidence>
<comment type="similarity">
    <text evidence="2">Belongs to the cut8/STS1 family.</text>
</comment>
<dbReference type="EnsemblMetazoa" id="SCAU004935-RD">
    <property type="protein sequence ID" value="SCAU004935-PD"/>
    <property type="gene ID" value="SCAU004935"/>
</dbReference>
<dbReference type="Gene3D" id="1.20.58.1590">
    <property type="entry name" value="Tethering factor for nuclear proteasome Cut8/Sts1"/>
    <property type="match status" value="1"/>
</dbReference>
<dbReference type="EnsemblMetazoa" id="SCAU004935-RC">
    <property type="protein sequence ID" value="SCAU004935-PC"/>
    <property type="gene ID" value="SCAU004935"/>
</dbReference>
<evidence type="ECO:0000313" key="5">
    <source>
        <dbReference type="Proteomes" id="UP000095300"/>
    </source>
</evidence>
<dbReference type="VEuPathDB" id="VectorBase:SCAU004935"/>
<dbReference type="GO" id="GO:0071630">
    <property type="term" value="P:nuclear protein quality control by the ubiquitin-proteasome system"/>
    <property type="evidence" value="ECO:0007669"/>
    <property type="project" value="InterPro"/>
</dbReference>
<evidence type="ECO:0000256" key="1">
    <source>
        <dbReference type="ARBA" id="ARBA00004123"/>
    </source>
</evidence>
<dbReference type="EnsemblMetazoa" id="SCAU004935-RG">
    <property type="protein sequence ID" value="SCAU004935-PG"/>
    <property type="gene ID" value="SCAU004935"/>
</dbReference>
<dbReference type="GO" id="GO:0031144">
    <property type="term" value="P:proteasome localization"/>
    <property type="evidence" value="ECO:0007669"/>
    <property type="project" value="InterPro"/>
</dbReference>
<gene>
    <name evidence="4" type="primary">106093763</name>
</gene>
<evidence type="ECO:0000256" key="3">
    <source>
        <dbReference type="ARBA" id="ARBA00023242"/>
    </source>
</evidence>
<dbReference type="InterPro" id="IPR038422">
    <property type="entry name" value="Cut8/Sts1_sf"/>
</dbReference>
<organism evidence="4 5">
    <name type="scientific">Stomoxys calcitrans</name>
    <name type="common">Stable fly</name>
    <name type="synonym">Conops calcitrans</name>
    <dbReference type="NCBI Taxonomy" id="35570"/>
    <lineage>
        <taxon>Eukaryota</taxon>
        <taxon>Metazoa</taxon>
        <taxon>Ecdysozoa</taxon>
        <taxon>Arthropoda</taxon>
        <taxon>Hexapoda</taxon>
        <taxon>Insecta</taxon>
        <taxon>Pterygota</taxon>
        <taxon>Neoptera</taxon>
        <taxon>Endopterygota</taxon>
        <taxon>Diptera</taxon>
        <taxon>Brachycera</taxon>
        <taxon>Muscomorpha</taxon>
        <taxon>Muscoidea</taxon>
        <taxon>Muscidae</taxon>
        <taxon>Stomoxys</taxon>
    </lineage>
</organism>
<evidence type="ECO:0000313" key="4">
    <source>
        <dbReference type="EnsemblMetazoa" id="SCAU004935-PF"/>
    </source>
</evidence>
<dbReference type="InterPro" id="IPR013868">
    <property type="entry name" value="Cut8/Sts1_fam"/>
</dbReference>
<name>A0A1I8P5E3_STOCA</name>
<dbReference type="EnsemblMetazoa" id="SCAU004935-RB">
    <property type="protein sequence ID" value="SCAU004935-PB"/>
    <property type="gene ID" value="SCAU004935"/>
</dbReference>
<sequence>MATPQQNTRIALSDRLEGLRVATTPTQANRPSDPVPASIFASTLVDNITNVALAQDYESLIPSPDELIIRQRGKRRPLTDWTPEQAASINYTRHPFQRTPTKMPLNTNMILRSSPRKRLSMGSTPPEPMLASLNSPHKVSAKQQLWPGSPIVKKIRLGDEQKPMAQTSDEIPLAKVLQGLSQQQLIDLIMDKMANDTKAEAELRSHLPIPDIDASYFSNLLRNSFLLHVF</sequence>
<dbReference type="PANTHER" id="PTHR28032">
    <property type="entry name" value="FI02826P"/>
    <property type="match status" value="1"/>
</dbReference>
<dbReference type="EnsemblMetazoa" id="SCAU004935-RA">
    <property type="protein sequence ID" value="SCAU004935-PA"/>
    <property type="gene ID" value="SCAU004935"/>
</dbReference>
<dbReference type="EnsemblMetazoa" id="SCAU004935-RF">
    <property type="protein sequence ID" value="SCAU004935-PF"/>
    <property type="gene ID" value="SCAU004935"/>
</dbReference>
<comment type="subcellular location">
    <subcellularLocation>
        <location evidence="1">Nucleus</location>
    </subcellularLocation>
</comment>
<dbReference type="EnsemblMetazoa" id="SCAU004935-RE">
    <property type="protein sequence ID" value="SCAU004935-PE"/>
    <property type="gene ID" value="SCAU004935"/>
</dbReference>
<dbReference type="Proteomes" id="UP000095300">
    <property type="component" value="Unassembled WGS sequence"/>
</dbReference>
<reference evidence="5" key="1">
    <citation type="submission" date="2015-05" db="EMBL/GenBank/DDBJ databases">
        <authorList>
            <person name="Wilson R.K."/>
            <person name="Warren W.C."/>
            <person name="Olafson P."/>
        </authorList>
    </citation>
    <scope>NUCLEOTIDE SEQUENCE [LARGE SCALE GENOMIC DNA]</scope>
    <source>
        <strain evidence="5">USDA</strain>
    </source>
</reference>
<accession>A0A1I8P5E3</accession>
<dbReference type="Pfam" id="PF08559">
    <property type="entry name" value="Cut8"/>
    <property type="match status" value="1"/>
</dbReference>
<dbReference type="EnsemblMetazoa" id="SCAU004935-RH">
    <property type="protein sequence ID" value="SCAU004935-PH"/>
    <property type="gene ID" value="SCAU004935"/>
</dbReference>
<reference evidence="4" key="2">
    <citation type="submission" date="2020-05" db="UniProtKB">
        <authorList>
            <consortium name="EnsemblMetazoa"/>
        </authorList>
    </citation>
    <scope>IDENTIFICATION</scope>
    <source>
        <strain evidence="4">USDA</strain>
    </source>
</reference>
<dbReference type="PANTHER" id="PTHR28032:SF1">
    <property type="entry name" value="FI02826P"/>
    <property type="match status" value="1"/>
</dbReference>
<dbReference type="GO" id="GO:0070628">
    <property type="term" value="F:proteasome binding"/>
    <property type="evidence" value="ECO:0007669"/>
    <property type="project" value="TreeGrafter"/>
</dbReference>